<evidence type="ECO:0000313" key="2">
    <source>
        <dbReference type="Proteomes" id="UP000034050"/>
    </source>
</evidence>
<dbReference type="STRING" id="1618446.UV61_C0014G0014"/>
<gene>
    <name evidence="1" type="ORF">UV61_C0014G0014</name>
</gene>
<name>A0A0G1CK89_9BACT</name>
<dbReference type="Proteomes" id="UP000034050">
    <property type="component" value="Unassembled WGS sequence"/>
</dbReference>
<evidence type="ECO:0000313" key="1">
    <source>
        <dbReference type="EMBL" id="KKS85914.1"/>
    </source>
</evidence>
<organism evidence="1 2">
    <name type="scientific">Candidatus Gottesmanbacteria bacterium GW2011_GWB1_43_11</name>
    <dbReference type="NCBI Taxonomy" id="1618446"/>
    <lineage>
        <taxon>Bacteria</taxon>
        <taxon>Candidatus Gottesmaniibacteriota</taxon>
    </lineage>
</organism>
<protein>
    <submittedName>
        <fullName evidence="1">Uncharacterized protein</fullName>
    </submittedName>
</protein>
<dbReference type="AlphaFoldDB" id="A0A0G1CK89"/>
<comment type="caution">
    <text evidence="1">The sequence shown here is derived from an EMBL/GenBank/DDBJ whole genome shotgun (WGS) entry which is preliminary data.</text>
</comment>
<proteinExistence type="predicted"/>
<accession>A0A0G1CK89</accession>
<reference evidence="1 2" key="1">
    <citation type="journal article" date="2015" name="Nature">
        <title>rRNA introns, odd ribosomes, and small enigmatic genomes across a large radiation of phyla.</title>
        <authorList>
            <person name="Brown C.T."/>
            <person name="Hug L.A."/>
            <person name="Thomas B.C."/>
            <person name="Sharon I."/>
            <person name="Castelle C.J."/>
            <person name="Singh A."/>
            <person name="Wilkins M.J."/>
            <person name="Williams K.H."/>
            <person name="Banfield J.F."/>
        </authorList>
    </citation>
    <scope>NUCLEOTIDE SEQUENCE [LARGE SCALE GENOMIC DNA]</scope>
</reference>
<sequence>MNFNDSLQQVSGPRKEAYEAGIAAQNAEYQRQMVLAGAREQERKEAWEKFLGLCEKDNRVQTLEGLCSEGASPDLFDAFRRIWASWRVCQKDDHHLWQDMPFEPRVDRLSINDSGFPILRDVKKPLKVNLFPLIDKLVRDGVGLSFRAQWRFRYNEPVQKFTLTPIEEAYRQQLNGAGLPHSIERSFDLRASFNGPRLALTLFPKAGRFSSQRRSFPSERDLSRYIIGALVDERGRSGASPVLGMTTIGNRVFG</sequence>
<dbReference type="EMBL" id="LCFD01000014">
    <property type="protein sequence ID" value="KKS85914.1"/>
    <property type="molecule type" value="Genomic_DNA"/>
</dbReference>